<comment type="subcellular location">
    <subcellularLocation>
        <location evidence="1">Fimbrium</location>
    </subcellularLocation>
</comment>
<feature type="signal peptide" evidence="5">
    <location>
        <begin position="1"/>
        <end position="23"/>
    </location>
</feature>
<gene>
    <name evidence="8" type="ORF">EMLFYP7_03764</name>
</gene>
<feature type="domain" description="Fimbrial-type adhesion" evidence="6">
    <location>
        <begin position="193"/>
        <end position="365"/>
    </location>
</feature>
<dbReference type="EMBL" id="CACRTZ010000037">
    <property type="protein sequence ID" value="VYU73664.1"/>
    <property type="molecule type" value="Genomic_DNA"/>
</dbReference>
<evidence type="ECO:0000256" key="2">
    <source>
        <dbReference type="ARBA" id="ARBA00006671"/>
    </source>
</evidence>
<name>A0A6N3H9R1_9ENTR</name>
<evidence type="ECO:0000256" key="3">
    <source>
        <dbReference type="ARBA" id="ARBA00022729"/>
    </source>
</evidence>
<dbReference type="Gene3D" id="2.60.40.3310">
    <property type="match status" value="1"/>
</dbReference>
<dbReference type="PANTHER" id="PTHR33420">
    <property type="entry name" value="FIMBRIAL SUBUNIT ELFA-RELATED"/>
    <property type="match status" value="1"/>
</dbReference>
<proteinExistence type="inferred from homology"/>
<comment type="similarity">
    <text evidence="2">Belongs to the fimbrial protein family.</text>
</comment>
<organism evidence="8">
    <name type="scientific">Phytobacter massiliensis</name>
    <dbReference type="NCBI Taxonomy" id="1485952"/>
    <lineage>
        <taxon>Bacteria</taxon>
        <taxon>Pseudomonadati</taxon>
        <taxon>Pseudomonadota</taxon>
        <taxon>Gammaproteobacteria</taxon>
        <taxon>Enterobacterales</taxon>
        <taxon>Enterobacteriaceae</taxon>
        <taxon>Phytobacter</taxon>
    </lineage>
</organism>
<dbReference type="InterPro" id="IPR036937">
    <property type="entry name" value="Adhesion_dom_fimbrial_sf"/>
</dbReference>
<evidence type="ECO:0000256" key="1">
    <source>
        <dbReference type="ARBA" id="ARBA00004561"/>
    </source>
</evidence>
<reference evidence="8" key="1">
    <citation type="submission" date="2019-11" db="EMBL/GenBank/DDBJ databases">
        <authorList>
            <person name="Feng L."/>
        </authorList>
    </citation>
    <scope>NUCLEOTIDE SEQUENCE</scope>
    <source>
        <strain evidence="8">EMassiliensisLFYP7</strain>
    </source>
</reference>
<evidence type="ECO:0000256" key="5">
    <source>
        <dbReference type="SAM" id="SignalP"/>
    </source>
</evidence>
<accession>A0A6N3H9R1</accession>
<keyword evidence="4" id="KW-0281">Fimbrium</keyword>
<dbReference type="SUPFAM" id="SSF49401">
    <property type="entry name" value="Bacterial adhesins"/>
    <property type="match status" value="1"/>
</dbReference>
<dbReference type="Pfam" id="PF00419">
    <property type="entry name" value="Fimbrial"/>
    <property type="match status" value="1"/>
</dbReference>
<feature type="domain" description="MrkD-like receptor binding" evidence="7">
    <location>
        <begin position="49"/>
        <end position="169"/>
    </location>
</feature>
<dbReference type="AlphaFoldDB" id="A0A6N3H9R1"/>
<evidence type="ECO:0000259" key="7">
    <source>
        <dbReference type="Pfam" id="PF22003"/>
    </source>
</evidence>
<dbReference type="Gene3D" id="2.60.40.1090">
    <property type="entry name" value="Fimbrial-type adhesion domain"/>
    <property type="match status" value="1"/>
</dbReference>
<dbReference type="GO" id="GO:0009289">
    <property type="term" value="C:pilus"/>
    <property type="evidence" value="ECO:0007669"/>
    <property type="project" value="UniProtKB-SubCell"/>
</dbReference>
<keyword evidence="3 5" id="KW-0732">Signal</keyword>
<dbReference type="InterPro" id="IPR050263">
    <property type="entry name" value="Bact_Fimbrial_Adh_Pro"/>
</dbReference>
<evidence type="ECO:0000313" key="8">
    <source>
        <dbReference type="EMBL" id="VYU73664.1"/>
    </source>
</evidence>
<dbReference type="InterPro" id="IPR008966">
    <property type="entry name" value="Adhesion_dom_sf"/>
</dbReference>
<protein>
    <submittedName>
        <fullName evidence="8">Fimbrial protein</fullName>
    </submittedName>
</protein>
<evidence type="ECO:0000256" key="4">
    <source>
        <dbReference type="ARBA" id="ARBA00023263"/>
    </source>
</evidence>
<sequence length="366" mass="38922">MLFKRILILSTLVFSLFSAHVYASCDFYVHDQYTVNATKYYTLPLAASAISVPAGAAVGSVIFEQQIKLNSQVFSIKCDAVGDFYRRWEYASLPLPETSSGSQTYKTGIEGIGVRFHTGNFNFPSYLKAKKCLAANNIQFCDYTEGWTANSTLQFVKTGNVVSSGTIPAVNIPVALYTAGQDGSMVNIYQINVSGSLTVNVPTCDISTASQSMVVPMGKHHVADFSGIGSGTEWKNASIVLNNCSHFYGNSSTPITTFDGTSNIPLAGLTSNAAVVSLTPLDGKIKSEDGVMALSSSSSATGIGIQLSSSESESGKINLDTGYAQPLPKDGSPNVTIPLFARYIQTENAIGAGTANGKLEYTISYR</sequence>
<dbReference type="InterPro" id="IPR000259">
    <property type="entry name" value="Adhesion_dom_fimbrial"/>
</dbReference>
<dbReference type="InterPro" id="IPR054160">
    <property type="entry name" value="MrkD_recept-bd"/>
</dbReference>
<evidence type="ECO:0000259" key="6">
    <source>
        <dbReference type="Pfam" id="PF00419"/>
    </source>
</evidence>
<dbReference type="PANTHER" id="PTHR33420:SF12">
    <property type="entry name" value="FIMBRIN-LIKE PROTEIN FIMI-RELATED"/>
    <property type="match status" value="1"/>
</dbReference>
<dbReference type="GO" id="GO:0043709">
    <property type="term" value="P:cell adhesion involved in single-species biofilm formation"/>
    <property type="evidence" value="ECO:0007669"/>
    <property type="project" value="TreeGrafter"/>
</dbReference>
<feature type="chain" id="PRO_5026757489" evidence="5">
    <location>
        <begin position="24"/>
        <end position="366"/>
    </location>
</feature>
<dbReference type="Pfam" id="PF22003">
    <property type="entry name" value="MrkDrd"/>
    <property type="match status" value="1"/>
</dbReference>
<dbReference type="RefSeq" id="WP_156567063.1">
    <property type="nucleotide sequence ID" value="NZ_CACRTZ010000037.1"/>
</dbReference>